<feature type="transmembrane region" description="Helical" evidence="6">
    <location>
        <begin position="281"/>
        <end position="302"/>
    </location>
</feature>
<proteinExistence type="predicted"/>
<evidence type="ECO:0000256" key="4">
    <source>
        <dbReference type="ARBA" id="ARBA00022989"/>
    </source>
</evidence>
<keyword evidence="5 6" id="KW-0472">Membrane</keyword>
<keyword evidence="3 6" id="KW-0812">Transmembrane</keyword>
<name>A0ABV7B283_9GAMM</name>
<feature type="transmembrane region" description="Helical" evidence="6">
    <location>
        <begin position="247"/>
        <end position="269"/>
    </location>
</feature>
<evidence type="ECO:0000256" key="2">
    <source>
        <dbReference type="ARBA" id="ARBA00022475"/>
    </source>
</evidence>
<evidence type="ECO:0000259" key="7">
    <source>
        <dbReference type="PROSITE" id="PS50850"/>
    </source>
</evidence>
<dbReference type="InterPro" id="IPR011701">
    <property type="entry name" value="MFS"/>
</dbReference>
<organism evidence="8 9">
    <name type="scientific">Halomonas tibetensis</name>
    <dbReference type="NCBI Taxonomy" id="2259590"/>
    <lineage>
        <taxon>Bacteria</taxon>
        <taxon>Pseudomonadati</taxon>
        <taxon>Pseudomonadota</taxon>
        <taxon>Gammaproteobacteria</taxon>
        <taxon>Oceanospirillales</taxon>
        <taxon>Halomonadaceae</taxon>
        <taxon>Halomonas</taxon>
    </lineage>
</organism>
<dbReference type="SUPFAM" id="SSF103473">
    <property type="entry name" value="MFS general substrate transporter"/>
    <property type="match status" value="1"/>
</dbReference>
<keyword evidence="2" id="KW-1003">Cell membrane</keyword>
<feature type="transmembrane region" description="Helical" evidence="6">
    <location>
        <begin position="12"/>
        <end position="35"/>
    </location>
</feature>
<comment type="caution">
    <text evidence="8">The sequence shown here is derived from an EMBL/GenBank/DDBJ whole genome shotgun (WGS) entry which is preliminary data.</text>
</comment>
<dbReference type="RefSeq" id="WP_379754642.1">
    <property type="nucleotide sequence ID" value="NZ_JBHRSQ010000007.1"/>
</dbReference>
<protein>
    <submittedName>
        <fullName evidence="8">MFS transporter</fullName>
    </submittedName>
</protein>
<keyword evidence="9" id="KW-1185">Reference proteome</keyword>
<comment type="subcellular location">
    <subcellularLocation>
        <location evidence="1">Cell membrane</location>
        <topology evidence="1">Multi-pass membrane protein</topology>
    </subcellularLocation>
</comment>
<dbReference type="PANTHER" id="PTHR43124:SF3">
    <property type="entry name" value="CHLORAMPHENICOL EFFLUX PUMP RV0191"/>
    <property type="match status" value="1"/>
</dbReference>
<sequence length="392" mass="41059">MLTARPGRQVRLTMVLGVTQTLAWASSYYLPAILATPIANDLGIARHWVFAAFSLSLLITAAFGPWVGQRIDRFGGRTMLGLSSLVLAAGLGLLALAQGPVGLALSWAIIGVGMAMGLYDAAFATLTRAFGRDARRAITGVTLMAGFASTLGWPLTAWLNSAFGWREACLFWAVIHLLVCLPLHRCLPGEEEDRAVSTDAPMDAQRDEADGVRRWTMAGLAYVFAAGWFVSTAMAAHLPGLLQETGVSLATAVAAGALVGPAQVGARFAEFTLMRHAHPLVAARVATCLHPLGAALMVAFGMPAAGFAMLHGAGNGLLTIAAGTLPLSLFGAQGYGLRQGWIIAPARVAQAFSPWLFGVMLTAWGAGALWLTSSLLFGALAVLLLIRARPAS</sequence>
<feature type="transmembrane region" description="Helical" evidence="6">
    <location>
        <begin position="215"/>
        <end position="235"/>
    </location>
</feature>
<dbReference type="EMBL" id="JBHRSQ010000007">
    <property type="protein sequence ID" value="MFC2991061.1"/>
    <property type="molecule type" value="Genomic_DNA"/>
</dbReference>
<feature type="transmembrane region" description="Helical" evidence="6">
    <location>
        <begin position="367"/>
        <end position="386"/>
    </location>
</feature>
<dbReference type="Proteomes" id="UP001595386">
    <property type="component" value="Unassembled WGS sequence"/>
</dbReference>
<evidence type="ECO:0000256" key="6">
    <source>
        <dbReference type="SAM" id="Phobius"/>
    </source>
</evidence>
<dbReference type="Pfam" id="PF07690">
    <property type="entry name" value="MFS_1"/>
    <property type="match status" value="1"/>
</dbReference>
<accession>A0ABV7B283</accession>
<reference evidence="9" key="1">
    <citation type="journal article" date="2019" name="Int. J. Syst. Evol. Microbiol.">
        <title>The Global Catalogue of Microorganisms (GCM) 10K type strain sequencing project: providing services to taxonomists for standard genome sequencing and annotation.</title>
        <authorList>
            <consortium name="The Broad Institute Genomics Platform"/>
            <consortium name="The Broad Institute Genome Sequencing Center for Infectious Disease"/>
            <person name="Wu L."/>
            <person name="Ma J."/>
        </authorList>
    </citation>
    <scope>NUCLEOTIDE SEQUENCE [LARGE SCALE GENOMIC DNA]</scope>
    <source>
        <strain evidence="9">KCTC 52660</strain>
    </source>
</reference>
<dbReference type="InterPro" id="IPR050189">
    <property type="entry name" value="MFS_Efflux_Transporters"/>
</dbReference>
<evidence type="ECO:0000256" key="1">
    <source>
        <dbReference type="ARBA" id="ARBA00004651"/>
    </source>
</evidence>
<keyword evidence="4 6" id="KW-1133">Transmembrane helix</keyword>
<dbReference type="InterPro" id="IPR020846">
    <property type="entry name" value="MFS_dom"/>
</dbReference>
<dbReference type="PROSITE" id="PS50850">
    <property type="entry name" value="MFS"/>
    <property type="match status" value="1"/>
</dbReference>
<evidence type="ECO:0000256" key="3">
    <source>
        <dbReference type="ARBA" id="ARBA00022692"/>
    </source>
</evidence>
<dbReference type="PANTHER" id="PTHR43124">
    <property type="entry name" value="PURINE EFFLUX PUMP PBUE"/>
    <property type="match status" value="1"/>
</dbReference>
<feature type="domain" description="Major facilitator superfamily (MFS) profile" evidence="7">
    <location>
        <begin position="12"/>
        <end position="391"/>
    </location>
</feature>
<dbReference type="InterPro" id="IPR036259">
    <property type="entry name" value="MFS_trans_sf"/>
</dbReference>
<gene>
    <name evidence="8" type="ORF">ACFODV_03320</name>
</gene>
<feature type="transmembrane region" description="Helical" evidence="6">
    <location>
        <begin position="79"/>
        <end position="98"/>
    </location>
</feature>
<evidence type="ECO:0000313" key="8">
    <source>
        <dbReference type="EMBL" id="MFC2991061.1"/>
    </source>
</evidence>
<evidence type="ECO:0000256" key="5">
    <source>
        <dbReference type="ARBA" id="ARBA00023136"/>
    </source>
</evidence>
<dbReference type="Gene3D" id="1.20.1250.20">
    <property type="entry name" value="MFS general substrate transporter like domains"/>
    <property type="match status" value="1"/>
</dbReference>
<evidence type="ECO:0000313" key="9">
    <source>
        <dbReference type="Proteomes" id="UP001595386"/>
    </source>
</evidence>
<feature type="transmembrane region" description="Helical" evidence="6">
    <location>
        <begin position="47"/>
        <end position="67"/>
    </location>
</feature>
<feature type="transmembrane region" description="Helical" evidence="6">
    <location>
        <begin position="104"/>
        <end position="126"/>
    </location>
</feature>